<dbReference type="GO" id="GO:0006412">
    <property type="term" value="P:translation"/>
    <property type="evidence" value="ECO:0007669"/>
    <property type="project" value="UniProtKB-UniRule"/>
</dbReference>
<dbReference type="PANTHER" id="PTHR10746:SF6">
    <property type="entry name" value="LARGE RIBOSOMAL SUBUNIT PROTEIN UL4M"/>
    <property type="match status" value="1"/>
</dbReference>
<gene>
    <name evidence="6" type="primary">rplD</name>
    <name evidence="8" type="ORF">C7B43_05495</name>
</gene>
<proteinExistence type="inferred from homology"/>
<comment type="function">
    <text evidence="6">One of the primary rRNA binding proteins, this protein initially binds near the 5'-end of the 23S rRNA. It is important during the early stages of 50S assembly. It makes multiple contacts with different domains of the 23S rRNA in the assembled 50S subunit and ribosome.</text>
</comment>
<evidence type="ECO:0000256" key="1">
    <source>
        <dbReference type="ARBA" id="ARBA00010528"/>
    </source>
</evidence>
<evidence type="ECO:0000256" key="6">
    <source>
        <dbReference type="HAMAP-Rule" id="MF_01328"/>
    </source>
</evidence>
<keyword evidence="4 6" id="KW-0687">Ribonucleoprotein</keyword>
<dbReference type="GO" id="GO:1990904">
    <property type="term" value="C:ribonucleoprotein complex"/>
    <property type="evidence" value="ECO:0007669"/>
    <property type="project" value="UniProtKB-KW"/>
</dbReference>
<dbReference type="AlphaFoldDB" id="A0A2T2X7R2"/>
<dbReference type="GO" id="GO:0019843">
    <property type="term" value="F:rRNA binding"/>
    <property type="evidence" value="ECO:0007669"/>
    <property type="project" value="UniProtKB-UniRule"/>
</dbReference>
<dbReference type="GO" id="GO:0003735">
    <property type="term" value="F:structural constituent of ribosome"/>
    <property type="evidence" value="ECO:0007669"/>
    <property type="project" value="InterPro"/>
</dbReference>
<dbReference type="InterPro" id="IPR002136">
    <property type="entry name" value="Ribosomal_uL4"/>
</dbReference>
<evidence type="ECO:0000313" key="8">
    <source>
        <dbReference type="EMBL" id="PSR30532.1"/>
    </source>
</evidence>
<evidence type="ECO:0000256" key="2">
    <source>
        <dbReference type="ARBA" id="ARBA00011838"/>
    </source>
</evidence>
<accession>A0A2T2X7R2</accession>
<keyword evidence="6" id="KW-0694">RNA-binding</keyword>
<evidence type="ECO:0000256" key="5">
    <source>
        <dbReference type="ARBA" id="ARBA00035244"/>
    </source>
</evidence>
<evidence type="ECO:0000256" key="4">
    <source>
        <dbReference type="ARBA" id="ARBA00023274"/>
    </source>
</evidence>
<feature type="region of interest" description="Disordered" evidence="7">
    <location>
        <begin position="45"/>
        <end position="75"/>
    </location>
</feature>
<feature type="compositionally biased region" description="Basic residues" evidence="7">
    <location>
        <begin position="60"/>
        <end position="71"/>
    </location>
</feature>
<dbReference type="InterPro" id="IPR013005">
    <property type="entry name" value="Ribosomal_uL4-like"/>
</dbReference>
<dbReference type="NCBIfam" id="TIGR03953">
    <property type="entry name" value="rplD_bact"/>
    <property type="match status" value="1"/>
</dbReference>
<reference evidence="8 9" key="1">
    <citation type="journal article" date="2014" name="BMC Genomics">
        <title>Comparison of environmental and isolate Sulfobacillus genomes reveals diverse carbon, sulfur, nitrogen, and hydrogen metabolisms.</title>
        <authorList>
            <person name="Justice N.B."/>
            <person name="Norman A."/>
            <person name="Brown C.T."/>
            <person name="Singh A."/>
            <person name="Thomas B.C."/>
            <person name="Banfield J.F."/>
        </authorList>
    </citation>
    <scope>NUCLEOTIDE SEQUENCE [LARGE SCALE GENOMIC DNA]</scope>
    <source>
        <strain evidence="8">AMDSBA1</strain>
    </source>
</reference>
<dbReference type="InterPro" id="IPR023574">
    <property type="entry name" value="Ribosomal_uL4_dom_sf"/>
</dbReference>
<dbReference type="HAMAP" id="MF_01328_B">
    <property type="entry name" value="Ribosomal_uL4_B"/>
    <property type="match status" value="1"/>
</dbReference>
<evidence type="ECO:0000313" key="9">
    <source>
        <dbReference type="Proteomes" id="UP000242699"/>
    </source>
</evidence>
<protein>
    <recommendedName>
        <fullName evidence="5 6">Large ribosomal subunit protein uL4</fullName>
    </recommendedName>
</protein>
<name>A0A2T2X7R2_9FIRM</name>
<comment type="similarity">
    <text evidence="1 6">Belongs to the universal ribosomal protein uL4 family.</text>
</comment>
<evidence type="ECO:0000256" key="3">
    <source>
        <dbReference type="ARBA" id="ARBA00022980"/>
    </source>
</evidence>
<dbReference type="GO" id="GO:0005840">
    <property type="term" value="C:ribosome"/>
    <property type="evidence" value="ECO:0007669"/>
    <property type="project" value="UniProtKB-KW"/>
</dbReference>
<organism evidence="8 9">
    <name type="scientific">Sulfobacillus benefaciens</name>
    <dbReference type="NCBI Taxonomy" id="453960"/>
    <lineage>
        <taxon>Bacteria</taxon>
        <taxon>Bacillati</taxon>
        <taxon>Bacillota</taxon>
        <taxon>Clostridia</taxon>
        <taxon>Eubacteriales</taxon>
        <taxon>Clostridiales Family XVII. Incertae Sedis</taxon>
        <taxon>Sulfobacillus</taxon>
    </lineage>
</organism>
<comment type="subunit">
    <text evidence="2 6">Part of the 50S ribosomal subunit.</text>
</comment>
<evidence type="ECO:0000256" key="7">
    <source>
        <dbReference type="SAM" id="MobiDB-lite"/>
    </source>
</evidence>
<comment type="caution">
    <text evidence="8">The sequence shown here is derived from an EMBL/GenBank/DDBJ whole genome shotgun (WGS) entry which is preliminary data.</text>
</comment>
<dbReference type="SUPFAM" id="SSF52166">
    <property type="entry name" value="Ribosomal protein L4"/>
    <property type="match status" value="1"/>
</dbReference>
<comment type="function">
    <text evidence="6">Forms part of the polypeptide exit tunnel.</text>
</comment>
<dbReference type="PANTHER" id="PTHR10746">
    <property type="entry name" value="50S RIBOSOMAL PROTEIN L4"/>
    <property type="match status" value="1"/>
</dbReference>
<keyword evidence="3 6" id="KW-0689">Ribosomal protein</keyword>
<sequence>MPTVNVYDLEGQIVGELQLSDKVFGSPINHALLHQAIVTFEANQRAGTADTKTRSQVRGGGRKPWRQKGTGRARAGTIRAPHWRHGGVVFGPHPRDFSMKFPRKMRRAALRQALSAKLASDELRVVKELTIPEIKTKHVLKALDTLGVGRNVLFITSRPNENWKLAARNFGHVHTITTDNLNAYNLLRYHQIVLDTDAVARVEEVFGR</sequence>
<dbReference type="Proteomes" id="UP000242699">
    <property type="component" value="Unassembled WGS sequence"/>
</dbReference>
<keyword evidence="6" id="KW-0699">rRNA-binding</keyword>
<dbReference type="EMBL" id="PXYT01000009">
    <property type="protein sequence ID" value="PSR30532.1"/>
    <property type="molecule type" value="Genomic_DNA"/>
</dbReference>
<dbReference type="Pfam" id="PF00573">
    <property type="entry name" value="Ribosomal_L4"/>
    <property type="match status" value="1"/>
</dbReference>
<dbReference type="Gene3D" id="3.40.1370.10">
    <property type="match status" value="1"/>
</dbReference>